<dbReference type="EMBL" id="CZQA01000001">
    <property type="protein sequence ID" value="CUS33176.1"/>
    <property type="molecule type" value="Genomic_DNA"/>
</dbReference>
<gene>
    <name evidence="1" type="ORF">COMA1_11009</name>
</gene>
<proteinExistence type="predicted"/>
<dbReference type="AlphaFoldDB" id="A0A0S4L982"/>
<organism evidence="1 2">
    <name type="scientific">Candidatus Nitrospira nitrosa</name>
    <dbReference type="NCBI Taxonomy" id="1742972"/>
    <lineage>
        <taxon>Bacteria</taxon>
        <taxon>Pseudomonadati</taxon>
        <taxon>Nitrospirota</taxon>
        <taxon>Nitrospiria</taxon>
        <taxon>Nitrospirales</taxon>
        <taxon>Nitrospiraceae</taxon>
        <taxon>Nitrospira</taxon>
    </lineage>
</organism>
<evidence type="ECO:0000313" key="1">
    <source>
        <dbReference type="EMBL" id="CUS33176.1"/>
    </source>
</evidence>
<protein>
    <submittedName>
        <fullName evidence="1">Uncharacterized protein</fullName>
    </submittedName>
</protein>
<reference evidence="1 2" key="1">
    <citation type="submission" date="2015-10" db="EMBL/GenBank/DDBJ databases">
        <authorList>
            <person name="Gilbert D.G."/>
        </authorList>
    </citation>
    <scope>NUCLEOTIDE SEQUENCE [LARGE SCALE GENOMIC DNA]</scope>
    <source>
        <strain evidence="1">COMA1</strain>
    </source>
</reference>
<name>A0A0S4L982_9BACT</name>
<dbReference type="OrthoDB" id="9796837at2"/>
<evidence type="ECO:0000313" key="2">
    <source>
        <dbReference type="Proteomes" id="UP000199032"/>
    </source>
</evidence>
<sequence>MGSPQIFSGHIIGLLKAYMRDLVDQAEQESHSHQQFGFTSYPYRPDQAVSDLLALLDDRIESEGIQVGLPDSFLHDMWDLCNEALSPISDRVWLEANLGGQSPGKAKMRELTYHALIDFIESRSGERP</sequence>
<dbReference type="RefSeq" id="WP_090744549.1">
    <property type="nucleotide sequence ID" value="NZ_CZQA01000001.1"/>
</dbReference>
<keyword evidence="2" id="KW-1185">Reference proteome</keyword>
<dbReference type="Proteomes" id="UP000199032">
    <property type="component" value="Unassembled WGS sequence"/>
</dbReference>
<accession>A0A0S4L982</accession>